<gene>
    <name evidence="1" type="ORF">JOF42_000774</name>
</gene>
<keyword evidence="2" id="KW-1185">Reference proteome</keyword>
<sequence>MLKYDWERAKIEAKVFPYFADAGAAAELRGQDRRYCSGDAMKPR</sequence>
<comment type="caution">
    <text evidence="1">The sequence shown here is derived from an EMBL/GenBank/DDBJ whole genome shotgun (WGS) entry which is preliminary data.</text>
</comment>
<proteinExistence type="predicted"/>
<evidence type="ECO:0000313" key="2">
    <source>
        <dbReference type="Proteomes" id="UP000703720"/>
    </source>
</evidence>
<dbReference type="Proteomes" id="UP000703720">
    <property type="component" value="Unassembled WGS sequence"/>
</dbReference>
<evidence type="ECO:0000313" key="1">
    <source>
        <dbReference type="EMBL" id="MBP2377279.1"/>
    </source>
</evidence>
<name>A0ABS4WM51_9MICO</name>
<protein>
    <submittedName>
        <fullName evidence="1">Uncharacterized protein</fullName>
    </submittedName>
</protein>
<accession>A0ABS4WM51</accession>
<organism evidence="1 2">
    <name type="scientific">Microbacterium phyllosphaerae</name>
    <dbReference type="NCBI Taxonomy" id="124798"/>
    <lineage>
        <taxon>Bacteria</taxon>
        <taxon>Bacillati</taxon>
        <taxon>Actinomycetota</taxon>
        <taxon>Actinomycetes</taxon>
        <taxon>Micrococcales</taxon>
        <taxon>Microbacteriaceae</taxon>
        <taxon>Microbacterium</taxon>
    </lineage>
</organism>
<dbReference type="EMBL" id="JAGIOA010000001">
    <property type="protein sequence ID" value="MBP2377279.1"/>
    <property type="molecule type" value="Genomic_DNA"/>
</dbReference>
<reference evidence="1 2" key="1">
    <citation type="submission" date="2021-03" db="EMBL/GenBank/DDBJ databases">
        <title>Sequencing the genomes of 1000 actinobacteria strains.</title>
        <authorList>
            <person name="Klenk H.-P."/>
        </authorList>
    </citation>
    <scope>NUCLEOTIDE SEQUENCE [LARGE SCALE GENOMIC DNA]</scope>
    <source>
        <strain evidence="1 2">DSM 13468</strain>
    </source>
</reference>